<dbReference type="RefSeq" id="WP_048084948.1">
    <property type="nucleotide sequence ID" value="NZ_CP006933.1"/>
</dbReference>
<dbReference type="Proteomes" id="UP000606900">
    <property type="component" value="Unassembled WGS sequence"/>
</dbReference>
<dbReference type="InterPro" id="IPR036388">
    <property type="entry name" value="WH-like_DNA-bd_sf"/>
</dbReference>
<dbReference type="Proteomes" id="UP000029661">
    <property type="component" value="Chromosome"/>
</dbReference>
<sequence length="129" mass="15274">MEEKLKEEKIKITPQRREIIRRLEELEKTHPSFNQIYQSIKETQPNVSRSTVHDNLKLLVERGIIRSFNYKGETRYEMSPEPHVNLVECNGEIVDIKNQNIHKKLDEIIAILKDEENIKIKSLLVLVEK</sequence>
<name>A0A089ZFG0_METFO</name>
<evidence type="ECO:0000313" key="3">
    <source>
        <dbReference type="EMBL" id="MBF4475030.1"/>
    </source>
</evidence>
<gene>
    <name evidence="1" type="ORF">BRM9_0878</name>
    <name evidence="3" type="ORF">ISP06_06110</name>
    <name evidence="2" type="ORF">MB9_1932</name>
</gene>
<reference evidence="1" key="1">
    <citation type="submission" date="2013-12" db="EMBL/GenBank/DDBJ databases">
        <title>The complete genome sequence of Methanobacterium sp. BRM9.</title>
        <authorList>
            <consortium name="Pastoral Greenhouse Gas Research Consortium"/>
            <person name="Kelly W.J."/>
            <person name="Leahy S.C."/>
            <person name="Perry R."/>
            <person name="Li D."/>
            <person name="Altermann E."/>
            <person name="Lambie S.C."/>
            <person name="Attwood G.T."/>
        </authorList>
    </citation>
    <scope>NUCLEOTIDE SEQUENCE [LARGE SCALE GENOMIC DNA]</scope>
    <source>
        <strain evidence="1">BRM9</strain>
    </source>
</reference>
<protein>
    <submittedName>
        <fullName evidence="1">Fur family transcriptional regulator</fullName>
    </submittedName>
    <submittedName>
        <fullName evidence="3">Transcriptional repressor</fullName>
    </submittedName>
</protein>
<dbReference type="EMBL" id="CP006933">
    <property type="protein sequence ID" value="AIS31695.1"/>
    <property type="molecule type" value="Genomic_DNA"/>
</dbReference>
<evidence type="ECO:0000313" key="2">
    <source>
        <dbReference type="EMBL" id="CEL25559.1"/>
    </source>
</evidence>
<dbReference type="GO" id="GO:0000976">
    <property type="term" value="F:transcription cis-regulatory region binding"/>
    <property type="evidence" value="ECO:0007669"/>
    <property type="project" value="TreeGrafter"/>
</dbReference>
<dbReference type="OrthoDB" id="71184at2157"/>
<proteinExistence type="predicted"/>
<dbReference type="Pfam" id="PF01475">
    <property type="entry name" value="FUR"/>
    <property type="match status" value="1"/>
</dbReference>
<organism evidence="1 4">
    <name type="scientific">Methanobacterium formicicum</name>
    <dbReference type="NCBI Taxonomy" id="2162"/>
    <lineage>
        <taxon>Archaea</taxon>
        <taxon>Methanobacteriati</taxon>
        <taxon>Methanobacteriota</taxon>
        <taxon>Methanomada group</taxon>
        <taxon>Methanobacteria</taxon>
        <taxon>Methanobacteriales</taxon>
        <taxon>Methanobacteriaceae</taxon>
        <taxon>Methanobacterium</taxon>
    </lineage>
</organism>
<dbReference type="AlphaFoldDB" id="A0A089ZFG0"/>
<dbReference type="GO" id="GO:0045892">
    <property type="term" value="P:negative regulation of DNA-templated transcription"/>
    <property type="evidence" value="ECO:0007669"/>
    <property type="project" value="TreeGrafter"/>
</dbReference>
<dbReference type="GeneID" id="26740165"/>
<evidence type="ECO:0000313" key="1">
    <source>
        <dbReference type="EMBL" id="AIS31695.1"/>
    </source>
</evidence>
<dbReference type="GO" id="GO:0003700">
    <property type="term" value="F:DNA-binding transcription factor activity"/>
    <property type="evidence" value="ECO:0007669"/>
    <property type="project" value="InterPro"/>
</dbReference>
<dbReference type="KEGG" id="mfc:BRM9_0878"/>
<dbReference type="SUPFAM" id="SSF46785">
    <property type="entry name" value="Winged helix' DNA-binding domain"/>
    <property type="match status" value="1"/>
</dbReference>
<dbReference type="InterPro" id="IPR036390">
    <property type="entry name" value="WH_DNA-bd_sf"/>
</dbReference>
<dbReference type="STRING" id="2162.BRM9_0878"/>
<keyword evidence="5" id="KW-1185">Reference proteome</keyword>
<reference evidence="2" key="2">
    <citation type="submission" date="2014-09" db="EMBL/GenBank/DDBJ databases">
        <authorList>
            <person name="Bishop-Lilly K.A."/>
            <person name="Broomall S.M."/>
            <person name="Chain P.S."/>
            <person name="Chertkov O."/>
            <person name="Coyne S.R."/>
            <person name="Daligault H.E."/>
            <person name="Davenport K.W."/>
            <person name="Erkkila T."/>
            <person name="Frey K.G."/>
            <person name="Gibbons H.S."/>
            <person name="Gu W."/>
            <person name="Jaissle J."/>
            <person name="Johnson S.L."/>
            <person name="Koroleva G.I."/>
            <person name="Ladner J.T."/>
            <person name="Lo C.-C."/>
            <person name="Minogue T.D."/>
            <person name="Munk C."/>
            <person name="Palacios G.F."/>
            <person name="Redden C.L."/>
            <person name="Rosenzweig C.N."/>
            <person name="Scholz M.B."/>
            <person name="Teshima H."/>
            <person name="Xu Y."/>
        </authorList>
    </citation>
    <scope>NUCLEOTIDE SEQUENCE</scope>
    <source>
        <strain evidence="2">Mb9</strain>
    </source>
</reference>
<dbReference type="InterPro" id="IPR002481">
    <property type="entry name" value="FUR"/>
</dbReference>
<reference evidence="3" key="3">
    <citation type="submission" date="2020-10" db="EMBL/GenBank/DDBJ databases">
        <title>Dehalococcoides mccartyi of a TCE/Cr reducing biochatode.</title>
        <authorList>
            <person name="Matturro B."/>
        </authorList>
    </citation>
    <scope>NUCLEOTIDE SEQUENCE</scope>
    <source>
        <strain evidence="3">Bin2</strain>
    </source>
</reference>
<dbReference type="Gene3D" id="1.10.10.10">
    <property type="entry name" value="Winged helix-like DNA-binding domain superfamily/Winged helix DNA-binding domain"/>
    <property type="match status" value="1"/>
</dbReference>
<accession>A0A089ZFG0</accession>
<evidence type="ECO:0000313" key="4">
    <source>
        <dbReference type="Proteomes" id="UP000029661"/>
    </source>
</evidence>
<dbReference type="PATRIC" id="fig|2162.10.peg.2008"/>
<dbReference type="PANTHER" id="PTHR33202:SF7">
    <property type="entry name" value="FERRIC UPTAKE REGULATION PROTEIN"/>
    <property type="match status" value="1"/>
</dbReference>
<dbReference type="GO" id="GO:0008270">
    <property type="term" value="F:zinc ion binding"/>
    <property type="evidence" value="ECO:0007669"/>
    <property type="project" value="TreeGrafter"/>
</dbReference>
<dbReference type="GO" id="GO:1900376">
    <property type="term" value="P:regulation of secondary metabolite biosynthetic process"/>
    <property type="evidence" value="ECO:0007669"/>
    <property type="project" value="TreeGrafter"/>
</dbReference>
<dbReference type="PANTHER" id="PTHR33202">
    <property type="entry name" value="ZINC UPTAKE REGULATION PROTEIN"/>
    <property type="match status" value="1"/>
</dbReference>
<dbReference type="EMBL" id="JADIIL010000020">
    <property type="protein sequence ID" value="MBF4475030.1"/>
    <property type="molecule type" value="Genomic_DNA"/>
</dbReference>
<dbReference type="Proteomes" id="UP000062768">
    <property type="component" value="Chromosome I"/>
</dbReference>
<dbReference type="EMBL" id="LN734822">
    <property type="protein sequence ID" value="CEL25559.1"/>
    <property type="molecule type" value="Genomic_DNA"/>
</dbReference>
<evidence type="ECO:0000313" key="5">
    <source>
        <dbReference type="Proteomes" id="UP000062768"/>
    </source>
</evidence>